<dbReference type="RefSeq" id="WP_325775749.1">
    <property type="nucleotide sequence ID" value="NZ_VTDN01000007.1"/>
</dbReference>
<dbReference type="PROSITE" id="PS51688">
    <property type="entry name" value="ICA"/>
    <property type="match status" value="1"/>
</dbReference>
<dbReference type="EMBL" id="VTDN01000007">
    <property type="protein sequence ID" value="MEB5477371.1"/>
    <property type="molecule type" value="Genomic_DNA"/>
</dbReference>
<protein>
    <submittedName>
        <fullName evidence="2">Tail fiber domain-containing protein</fullName>
    </submittedName>
</protein>
<evidence type="ECO:0000313" key="2">
    <source>
        <dbReference type="EMBL" id="MEB5477371.1"/>
    </source>
</evidence>
<accession>A0ABU6DU39</accession>
<comment type="caution">
    <text evidence="2">The sequence shown here is derived from an EMBL/GenBank/DDBJ whole genome shotgun (WGS) entry which is preliminary data.</text>
</comment>
<dbReference type="Pfam" id="PF13884">
    <property type="entry name" value="Peptidase_S74"/>
    <property type="match status" value="1"/>
</dbReference>
<dbReference type="InterPro" id="IPR036388">
    <property type="entry name" value="WH-like_DNA-bd_sf"/>
</dbReference>
<sequence length="281" mass="31992">MNNKTMNISRSIDLNEFNALGLYIFTVSLNTCLNIPSDQLTNTIKSWRLEISSNTADLTIRTQVLVIPQEGNEYARYERTVKNTVGGSNFGGGTISVQSWHKVYFQGDLINTNLEFDKSATYNIGSSSNTVNNLYMQNAVTVVSDENHKTEIQDIPDNVLEAWSKVNFQMYQLNSEVQEKGEIAQFHFGVIAQRIKEVFEHAGLNFNDYGLLTYEKWDAVQAVEYMPATYDKEGNQTSPEIKAVEAKEAGEIYMVRYDECIILEMAYQRKRLANLEEKLKA</sequence>
<evidence type="ECO:0000313" key="3">
    <source>
        <dbReference type="Proteomes" id="UP001339883"/>
    </source>
</evidence>
<dbReference type="Proteomes" id="UP001339883">
    <property type="component" value="Unassembled WGS sequence"/>
</dbReference>
<feature type="domain" description="Peptidase S74" evidence="1">
    <location>
        <begin position="144"/>
        <end position="281"/>
    </location>
</feature>
<proteinExistence type="predicted"/>
<organism evidence="2 3">
    <name type="scientific">Acinetobacter pollinis</name>
    <dbReference type="NCBI Taxonomy" id="2605270"/>
    <lineage>
        <taxon>Bacteria</taxon>
        <taxon>Pseudomonadati</taxon>
        <taxon>Pseudomonadota</taxon>
        <taxon>Gammaproteobacteria</taxon>
        <taxon>Moraxellales</taxon>
        <taxon>Moraxellaceae</taxon>
        <taxon>Acinetobacter</taxon>
    </lineage>
</organism>
<dbReference type="CDD" id="cd10144">
    <property type="entry name" value="Peptidase_S74_CIMCD"/>
    <property type="match status" value="1"/>
</dbReference>
<reference evidence="2 3" key="1">
    <citation type="submission" date="2019-08" db="EMBL/GenBank/DDBJ databases">
        <title>Five species of Acinetobacter isolated from floral nectar and animal pollinators.</title>
        <authorList>
            <person name="Hendry T.A."/>
        </authorList>
    </citation>
    <scope>NUCLEOTIDE SEQUENCE [LARGE SCALE GENOMIC DNA]</scope>
    <source>
        <strain evidence="2 3">MD18.27</strain>
    </source>
</reference>
<dbReference type="InterPro" id="IPR030392">
    <property type="entry name" value="S74_ICA"/>
</dbReference>
<evidence type="ECO:0000259" key="1">
    <source>
        <dbReference type="PROSITE" id="PS51688"/>
    </source>
</evidence>
<keyword evidence="3" id="KW-1185">Reference proteome</keyword>
<dbReference type="Gene3D" id="1.10.10.10">
    <property type="entry name" value="Winged helix-like DNA-binding domain superfamily/Winged helix DNA-binding domain"/>
    <property type="match status" value="1"/>
</dbReference>
<gene>
    <name evidence="2" type="ORF">I2F25_10000</name>
</gene>
<name>A0ABU6DU39_9GAMM</name>